<evidence type="ECO:0000256" key="2">
    <source>
        <dbReference type="ARBA" id="ARBA00009063"/>
    </source>
</evidence>
<evidence type="ECO:0000256" key="8">
    <source>
        <dbReference type="RuleBase" id="RU003858"/>
    </source>
</evidence>
<evidence type="ECO:0000256" key="9">
    <source>
        <dbReference type="SAM" id="Phobius"/>
    </source>
</evidence>
<organism evidence="11">
    <name type="scientific">Darwinula stevensoni</name>
    <dbReference type="NCBI Taxonomy" id="69355"/>
    <lineage>
        <taxon>Eukaryota</taxon>
        <taxon>Metazoa</taxon>
        <taxon>Ecdysozoa</taxon>
        <taxon>Arthropoda</taxon>
        <taxon>Crustacea</taxon>
        <taxon>Oligostraca</taxon>
        <taxon>Ostracoda</taxon>
        <taxon>Podocopa</taxon>
        <taxon>Podocopida</taxon>
        <taxon>Darwinulocopina</taxon>
        <taxon>Darwinuloidea</taxon>
        <taxon>Darwinulidae</taxon>
        <taxon>Darwinula</taxon>
    </lineage>
</organism>
<dbReference type="GO" id="GO:0048278">
    <property type="term" value="P:vesicle docking"/>
    <property type="evidence" value="ECO:0007669"/>
    <property type="project" value="TreeGrafter"/>
</dbReference>
<dbReference type="Proteomes" id="UP000677054">
    <property type="component" value="Unassembled WGS sequence"/>
</dbReference>
<dbReference type="GO" id="GO:0005484">
    <property type="term" value="F:SNAP receptor activity"/>
    <property type="evidence" value="ECO:0007669"/>
    <property type="project" value="InterPro"/>
</dbReference>
<dbReference type="GO" id="GO:0031201">
    <property type="term" value="C:SNARE complex"/>
    <property type="evidence" value="ECO:0007669"/>
    <property type="project" value="TreeGrafter"/>
</dbReference>
<dbReference type="EMBL" id="LR904243">
    <property type="protein sequence ID" value="CAD7252689.1"/>
    <property type="molecule type" value="Genomic_DNA"/>
</dbReference>
<keyword evidence="6 9" id="KW-1133">Transmembrane helix</keyword>
<dbReference type="PROSITE" id="PS50192">
    <property type="entry name" value="T_SNARE"/>
    <property type="match status" value="1"/>
</dbReference>
<dbReference type="GO" id="GO:0000149">
    <property type="term" value="F:SNARE binding"/>
    <property type="evidence" value="ECO:0007669"/>
    <property type="project" value="TreeGrafter"/>
</dbReference>
<dbReference type="PANTHER" id="PTHR19957">
    <property type="entry name" value="SYNTAXIN"/>
    <property type="match status" value="1"/>
</dbReference>
<evidence type="ECO:0000313" key="11">
    <source>
        <dbReference type="EMBL" id="CAD7252689.1"/>
    </source>
</evidence>
<dbReference type="GO" id="GO:0012505">
    <property type="term" value="C:endomembrane system"/>
    <property type="evidence" value="ECO:0007669"/>
    <property type="project" value="TreeGrafter"/>
</dbReference>
<dbReference type="GO" id="GO:0006887">
    <property type="term" value="P:exocytosis"/>
    <property type="evidence" value="ECO:0007669"/>
    <property type="project" value="TreeGrafter"/>
</dbReference>
<evidence type="ECO:0000256" key="7">
    <source>
        <dbReference type="ARBA" id="ARBA00023136"/>
    </source>
</evidence>
<dbReference type="GO" id="GO:0006886">
    <property type="term" value="P:intracellular protein transport"/>
    <property type="evidence" value="ECO:0007669"/>
    <property type="project" value="InterPro"/>
</dbReference>
<comment type="subcellular location">
    <subcellularLocation>
        <location evidence="1">Membrane</location>
        <topology evidence="1">Single-pass type IV membrane protein</topology>
    </subcellularLocation>
</comment>
<feature type="transmembrane region" description="Helical" evidence="9">
    <location>
        <begin position="266"/>
        <end position="285"/>
    </location>
</feature>
<dbReference type="GO" id="GO:0006836">
    <property type="term" value="P:neurotransmitter transport"/>
    <property type="evidence" value="ECO:0007669"/>
    <property type="project" value="UniProtKB-KW"/>
</dbReference>
<dbReference type="InterPro" id="IPR006011">
    <property type="entry name" value="Syntaxin_N"/>
</dbReference>
<protein>
    <recommendedName>
        <fullName evidence="10">t-SNARE coiled-coil homology domain-containing protein</fullName>
    </recommendedName>
</protein>
<dbReference type="GO" id="GO:0005886">
    <property type="term" value="C:plasma membrane"/>
    <property type="evidence" value="ECO:0007669"/>
    <property type="project" value="TreeGrafter"/>
</dbReference>
<feature type="domain" description="T-SNARE coiled-coil homology" evidence="10">
    <location>
        <begin position="177"/>
        <end position="239"/>
    </location>
</feature>
<dbReference type="PROSITE" id="PS00914">
    <property type="entry name" value="SYNTAXIN"/>
    <property type="match status" value="1"/>
</dbReference>
<evidence type="ECO:0000256" key="1">
    <source>
        <dbReference type="ARBA" id="ARBA00004211"/>
    </source>
</evidence>
<dbReference type="Gene3D" id="1.20.58.70">
    <property type="match status" value="1"/>
</dbReference>
<keyword evidence="3" id="KW-0813">Transport</keyword>
<evidence type="ECO:0000256" key="5">
    <source>
        <dbReference type="ARBA" id="ARBA00022775"/>
    </source>
</evidence>
<dbReference type="SMART" id="SM00397">
    <property type="entry name" value="t_SNARE"/>
    <property type="match status" value="1"/>
</dbReference>
<dbReference type="Pfam" id="PF00804">
    <property type="entry name" value="Syntaxin"/>
    <property type="match status" value="2"/>
</dbReference>
<accession>A0A7R9AFA2</accession>
<keyword evidence="12" id="KW-1185">Reference proteome</keyword>
<evidence type="ECO:0000313" key="12">
    <source>
        <dbReference type="Proteomes" id="UP000677054"/>
    </source>
</evidence>
<reference evidence="11" key="1">
    <citation type="submission" date="2020-11" db="EMBL/GenBank/DDBJ databases">
        <authorList>
            <person name="Tran Van P."/>
        </authorList>
    </citation>
    <scope>NUCLEOTIDE SEQUENCE</scope>
</reference>
<evidence type="ECO:0000256" key="6">
    <source>
        <dbReference type="ARBA" id="ARBA00022989"/>
    </source>
</evidence>
<dbReference type="SUPFAM" id="SSF47661">
    <property type="entry name" value="t-snare proteins"/>
    <property type="match status" value="1"/>
</dbReference>
<dbReference type="GO" id="GO:0006906">
    <property type="term" value="P:vesicle fusion"/>
    <property type="evidence" value="ECO:0007669"/>
    <property type="project" value="TreeGrafter"/>
</dbReference>
<dbReference type="PANTHER" id="PTHR19957:SF424">
    <property type="entry name" value="SYNTAXIN-1A"/>
    <property type="match status" value="1"/>
</dbReference>
<dbReference type="InterPro" id="IPR010989">
    <property type="entry name" value="SNARE"/>
</dbReference>
<evidence type="ECO:0000256" key="3">
    <source>
        <dbReference type="ARBA" id="ARBA00022448"/>
    </source>
</evidence>
<dbReference type="InterPro" id="IPR006012">
    <property type="entry name" value="Syntaxin/epimorphin_CS"/>
</dbReference>
<sequence length="287" mass="32832">MGVEEIREKIEKMHANVEAVKMKHSAILSAPTTDERMKQELEDLMDDIKRTAYKVRAKLRGEFLRRGSRKFAFAEAFLGKMEQTIEQEEIAKSTSADVRIRKTQHSTLSRRFVEVMREYNRTQTDYRERCKNRITRQFEITGNAVDDVQVNSMLDAGNAEVFTKGIVMDAQQMKRTLADIEARHADILKLEAAIKELHDMFLDMAMLVEIQGEMVDRIEWHVSQAADYVGVAEAFIKKAVKYQNKKRQSQHASASSLPTSLLQKKVMLAICLLLVLVIVVLVISLSV</sequence>
<comment type="similarity">
    <text evidence="2 8">Belongs to the syntaxin family.</text>
</comment>
<evidence type="ECO:0000259" key="10">
    <source>
        <dbReference type="PROSITE" id="PS50192"/>
    </source>
</evidence>
<evidence type="ECO:0000256" key="4">
    <source>
        <dbReference type="ARBA" id="ARBA00022692"/>
    </source>
</evidence>
<dbReference type="InterPro" id="IPR045242">
    <property type="entry name" value="Syntaxin"/>
</dbReference>
<dbReference type="OrthoDB" id="10255013at2759"/>
<dbReference type="SMART" id="SM00503">
    <property type="entry name" value="SynN"/>
    <property type="match status" value="1"/>
</dbReference>
<dbReference type="EMBL" id="CAJPEV010004726">
    <property type="protein sequence ID" value="CAG0902216.1"/>
    <property type="molecule type" value="Genomic_DNA"/>
</dbReference>
<keyword evidence="7 9" id="KW-0472">Membrane</keyword>
<keyword evidence="4 9" id="KW-0812">Transmembrane</keyword>
<dbReference type="InterPro" id="IPR000727">
    <property type="entry name" value="T_SNARE_dom"/>
</dbReference>
<dbReference type="AlphaFoldDB" id="A0A7R9AFA2"/>
<dbReference type="CDD" id="cd00179">
    <property type="entry name" value="SynN"/>
    <property type="match status" value="1"/>
</dbReference>
<gene>
    <name evidence="11" type="ORF">DSTB1V02_LOCUS12445</name>
</gene>
<keyword evidence="5" id="KW-0532">Neurotransmitter transport</keyword>
<dbReference type="Gene3D" id="1.20.5.110">
    <property type="match status" value="1"/>
</dbReference>
<name>A0A7R9AFA2_9CRUS</name>
<proteinExistence type="inferred from homology"/>